<reference evidence="2" key="1">
    <citation type="journal article" date="2019" name="Int. J. Syst. Evol. Microbiol.">
        <title>The Global Catalogue of Microorganisms (GCM) 10K type strain sequencing project: providing services to taxonomists for standard genome sequencing and annotation.</title>
        <authorList>
            <consortium name="The Broad Institute Genomics Platform"/>
            <consortium name="The Broad Institute Genome Sequencing Center for Infectious Disease"/>
            <person name="Wu L."/>
            <person name="Ma J."/>
        </authorList>
    </citation>
    <scope>NUCLEOTIDE SEQUENCE [LARGE SCALE GENOMIC DNA]</scope>
    <source>
        <strain evidence="2">JCM 4737</strain>
    </source>
</reference>
<evidence type="ECO:0000313" key="2">
    <source>
        <dbReference type="Proteomes" id="UP000599437"/>
    </source>
</evidence>
<organism evidence="1 2">
    <name type="scientific">Streptomyces chryseus</name>
    <dbReference type="NCBI Taxonomy" id="68186"/>
    <lineage>
        <taxon>Bacteria</taxon>
        <taxon>Bacillati</taxon>
        <taxon>Actinomycetota</taxon>
        <taxon>Actinomycetes</taxon>
        <taxon>Kitasatosporales</taxon>
        <taxon>Streptomycetaceae</taxon>
        <taxon>Streptomyces</taxon>
    </lineage>
</organism>
<dbReference type="RefSeq" id="WP_138898503.1">
    <property type="nucleotide sequence ID" value="NZ_BMVO01000003.1"/>
</dbReference>
<proteinExistence type="predicted"/>
<gene>
    <name evidence="1" type="ORF">GCM10010346_16740</name>
</gene>
<name>A0ABQ3DKV9_9ACTN</name>
<dbReference type="EMBL" id="BMVO01000003">
    <property type="protein sequence ID" value="GHA94604.1"/>
    <property type="molecule type" value="Genomic_DNA"/>
</dbReference>
<keyword evidence="2" id="KW-1185">Reference proteome</keyword>
<protein>
    <submittedName>
        <fullName evidence="1">Uncharacterized protein</fullName>
    </submittedName>
</protein>
<dbReference type="Proteomes" id="UP000599437">
    <property type="component" value="Unassembled WGS sequence"/>
</dbReference>
<accession>A0ABQ3DKV9</accession>
<sequence>MSGPHKPRPPAPPDAVLPLTITSTTPTEEWCTACKAYTRLTGELLALTPDGVSTLGPWTWCDICTDTNDPDDRRPAHG</sequence>
<comment type="caution">
    <text evidence="1">The sequence shown here is derived from an EMBL/GenBank/DDBJ whole genome shotgun (WGS) entry which is preliminary data.</text>
</comment>
<evidence type="ECO:0000313" key="1">
    <source>
        <dbReference type="EMBL" id="GHA94604.1"/>
    </source>
</evidence>